<dbReference type="RefSeq" id="WP_090225380.1">
    <property type="nucleotide sequence ID" value="NZ_FNNU01000002.1"/>
</dbReference>
<evidence type="ECO:0000313" key="2">
    <source>
        <dbReference type="Proteomes" id="UP000243778"/>
    </source>
</evidence>
<evidence type="ECO:0000313" key="1">
    <source>
        <dbReference type="EMBL" id="SDW63226.1"/>
    </source>
</evidence>
<protein>
    <recommendedName>
        <fullName evidence="3">DUF2946 domain-containing protein</fullName>
    </recommendedName>
</protein>
<evidence type="ECO:0008006" key="3">
    <source>
        <dbReference type="Google" id="ProtNLM"/>
    </source>
</evidence>
<dbReference type="STRING" id="1007099.SAMN05216287_1123"/>
<proteinExistence type="predicted"/>
<reference evidence="2" key="1">
    <citation type="submission" date="2016-10" db="EMBL/GenBank/DDBJ databases">
        <authorList>
            <person name="Varghese N."/>
            <person name="Submissions S."/>
        </authorList>
    </citation>
    <scope>NUCLEOTIDE SEQUENCE [LARGE SCALE GENOMIC DNA]</scope>
    <source>
        <strain evidence="2">NRRL B-59562</strain>
    </source>
</reference>
<dbReference type="Pfam" id="PF11162">
    <property type="entry name" value="DUF2946"/>
    <property type="match status" value="1"/>
</dbReference>
<name>A0A1H2V4F1_9PSED</name>
<dbReference type="EMBL" id="FNNU01000002">
    <property type="protein sequence ID" value="SDW63226.1"/>
    <property type="molecule type" value="Genomic_DNA"/>
</dbReference>
<gene>
    <name evidence="1" type="ORF">SAMN05216287_1123</name>
</gene>
<sequence length="128" mass="12954">MTFSRRHSASLLGALLFSVLLGAFASSLHRGQMSGFDLAGVGGGFCSALGNPGAALKEGGDRSTPLLADLQCPLCSAGDSPSASGSLWRLVAPAAVDVASFAIPPRTSDAPRDVWPSANPRASPLFLG</sequence>
<dbReference type="AlphaFoldDB" id="A0A1H2V4F1"/>
<organism evidence="1 2">
    <name type="scientific">Pseudomonas kuykendallii</name>
    <dbReference type="NCBI Taxonomy" id="1007099"/>
    <lineage>
        <taxon>Bacteria</taxon>
        <taxon>Pseudomonadati</taxon>
        <taxon>Pseudomonadota</taxon>
        <taxon>Gammaproteobacteria</taxon>
        <taxon>Pseudomonadales</taxon>
        <taxon>Pseudomonadaceae</taxon>
        <taxon>Pseudomonas</taxon>
    </lineage>
</organism>
<dbReference type="InterPro" id="IPR021333">
    <property type="entry name" value="DUF2946"/>
</dbReference>
<accession>A0A1H2V4F1</accession>
<dbReference type="OrthoDB" id="7017304at2"/>
<dbReference type="Proteomes" id="UP000243778">
    <property type="component" value="Unassembled WGS sequence"/>
</dbReference>
<keyword evidence="2" id="KW-1185">Reference proteome</keyword>